<name>A0A2J6QV13_HYAVF</name>
<feature type="signal peptide" evidence="2">
    <location>
        <begin position="1"/>
        <end position="19"/>
    </location>
</feature>
<evidence type="ECO:0000313" key="3">
    <source>
        <dbReference type="EMBL" id="PMD30089.1"/>
    </source>
</evidence>
<reference evidence="3 4" key="1">
    <citation type="submission" date="2016-04" db="EMBL/GenBank/DDBJ databases">
        <title>A degradative enzymes factory behind the ericoid mycorrhizal symbiosis.</title>
        <authorList>
            <consortium name="DOE Joint Genome Institute"/>
            <person name="Martino E."/>
            <person name="Morin E."/>
            <person name="Grelet G."/>
            <person name="Kuo A."/>
            <person name="Kohler A."/>
            <person name="Daghino S."/>
            <person name="Barry K."/>
            <person name="Choi C."/>
            <person name="Cichocki N."/>
            <person name="Clum A."/>
            <person name="Copeland A."/>
            <person name="Hainaut M."/>
            <person name="Haridas S."/>
            <person name="Labutti K."/>
            <person name="Lindquist E."/>
            <person name="Lipzen A."/>
            <person name="Khouja H.-R."/>
            <person name="Murat C."/>
            <person name="Ohm R."/>
            <person name="Olson A."/>
            <person name="Spatafora J."/>
            <person name="Veneault-Fourrey C."/>
            <person name="Henrissat B."/>
            <person name="Grigoriev I."/>
            <person name="Martin F."/>
            <person name="Perotto S."/>
        </authorList>
    </citation>
    <scope>NUCLEOTIDE SEQUENCE [LARGE SCALE GENOMIC DNA]</scope>
    <source>
        <strain evidence="3 4">F</strain>
    </source>
</reference>
<keyword evidence="2" id="KW-0732">Signal</keyword>
<gene>
    <name evidence="3" type="ORF">L207DRAFT_520477</name>
</gene>
<dbReference type="Proteomes" id="UP000235786">
    <property type="component" value="Unassembled WGS sequence"/>
</dbReference>
<evidence type="ECO:0008006" key="5">
    <source>
        <dbReference type="Google" id="ProtNLM"/>
    </source>
</evidence>
<evidence type="ECO:0000313" key="4">
    <source>
        <dbReference type="Proteomes" id="UP000235786"/>
    </source>
</evidence>
<dbReference type="STRING" id="1149755.A0A2J6QV13"/>
<dbReference type="EMBL" id="KZ613969">
    <property type="protein sequence ID" value="PMD30089.1"/>
    <property type="molecule type" value="Genomic_DNA"/>
</dbReference>
<sequence>MAMATQIFLLLVGCSSIAAGKSADERGTPVLSEDIFENGLKYERSRFIPFSFNAPEVIHHNGSRARDTGPCYEQGYSCNGAYCCPGGSCAGTDQTCCGSGICKGAAVCCDNGSCAGTSQVCCGSGICDVGHGCCEGITCVSYSDTCCVDGSSCPGGYGCFSNDNSNRIFCSPTGAGTKPATSTGTFESTTSVVNVPTSPPTTAPAVVGSSSVYYYTYEYEWTTFFYVYEIESFTTYIVTTVWSATATDSDAASSSFDAIKATFTPTAPPTTLPGASTPSPSPGAQTAPTAAASTSSAGHTSVLHAGAGNSGMALSAKLRGGETLGLASIVGVAMMVIIL</sequence>
<feature type="compositionally biased region" description="Low complexity" evidence="1">
    <location>
        <begin position="272"/>
        <end position="291"/>
    </location>
</feature>
<dbReference type="AlphaFoldDB" id="A0A2J6QV13"/>
<feature type="chain" id="PRO_5014372571" description="Carbohydrate-binding module family 18 protein" evidence="2">
    <location>
        <begin position="20"/>
        <end position="339"/>
    </location>
</feature>
<organism evidence="3 4">
    <name type="scientific">Hyaloscypha variabilis (strain UAMH 11265 / GT02V1 / F)</name>
    <name type="common">Meliniomyces variabilis</name>
    <dbReference type="NCBI Taxonomy" id="1149755"/>
    <lineage>
        <taxon>Eukaryota</taxon>
        <taxon>Fungi</taxon>
        <taxon>Dikarya</taxon>
        <taxon>Ascomycota</taxon>
        <taxon>Pezizomycotina</taxon>
        <taxon>Leotiomycetes</taxon>
        <taxon>Helotiales</taxon>
        <taxon>Hyaloscyphaceae</taxon>
        <taxon>Hyaloscypha</taxon>
        <taxon>Hyaloscypha variabilis</taxon>
    </lineage>
</organism>
<keyword evidence="4" id="KW-1185">Reference proteome</keyword>
<evidence type="ECO:0000256" key="2">
    <source>
        <dbReference type="SAM" id="SignalP"/>
    </source>
</evidence>
<accession>A0A2J6QV13</accession>
<protein>
    <recommendedName>
        <fullName evidence="5">Carbohydrate-binding module family 18 protein</fullName>
    </recommendedName>
</protein>
<evidence type="ECO:0000256" key="1">
    <source>
        <dbReference type="SAM" id="MobiDB-lite"/>
    </source>
</evidence>
<dbReference type="OrthoDB" id="5985073at2759"/>
<feature type="region of interest" description="Disordered" evidence="1">
    <location>
        <begin position="265"/>
        <end position="291"/>
    </location>
</feature>
<proteinExistence type="predicted"/>